<dbReference type="SUPFAM" id="SSF52151">
    <property type="entry name" value="FabD/lysophospholipase-like"/>
    <property type="match status" value="1"/>
</dbReference>
<dbReference type="InterPro" id="IPR050091">
    <property type="entry name" value="PKS_NRPS_Biosynth_Enz"/>
</dbReference>
<dbReference type="InterPro" id="IPR001227">
    <property type="entry name" value="Ac_transferase_dom_sf"/>
</dbReference>
<name>A0A2H8TXY2_9HEMI</name>
<dbReference type="SUPFAM" id="SSF51735">
    <property type="entry name" value="NAD(P)-binding Rossmann-fold domains"/>
    <property type="match status" value="1"/>
</dbReference>
<evidence type="ECO:0000313" key="2">
    <source>
        <dbReference type="EMBL" id="MBW19124.1"/>
    </source>
</evidence>
<dbReference type="InterPro" id="IPR032821">
    <property type="entry name" value="PKS_assoc"/>
</dbReference>
<dbReference type="InterPro" id="IPR029058">
    <property type="entry name" value="AB_hydrolase_fold"/>
</dbReference>
<protein>
    <submittedName>
        <fullName evidence="2">Fatty acid synthase</fullName>
    </submittedName>
</protein>
<dbReference type="InterPro" id="IPR042104">
    <property type="entry name" value="PKS_dehydratase_sf"/>
</dbReference>
<sequence length="2091" mass="236384">MEDKEDIFEVVISGVGGKFPMSENMDELKINLNNKVNMVTENDCRWNKDKWPGVPTATGKISVLQKFDETFVGMNSRVVRTLDPLTRCLFERVYEAIIDAGLNPKHFYGSKTSVYTASCISDSEAIGCDEKLTTPFWLLAHVRALLANRVSNILNLQGPSYTIDSSWIGGIEILKQAAEDVAKGRIKAAFVGVTNVIWHPDMAKHWIGLDKLSSDGICKSFDENASGYGRSEGVVVLLLQRSTDAFRSYGTILHCDASHCMEKAINLIRPSEDSFREFFKSFYENCKVSPANISYLESDGSACKYYEEKELNVSSEIFCENQRTSPLLIGSIKSNLGHTEGASSLISVVKALITLDSGIIPPNINYESPNNKIEALKKEKMKVVTEPTKLEGTIVATTTLGMPSSIGHVLLKQNPKNKLDLRLGPSQRLVILSSRTEKGLCESIDIIKSLPRDDEYLGLIQNAFKENITGHFHRGYAILNSEASPTFGVQEIVEFNRPVCFVFGGMGSQWPGMASDLLEIPCFAESVRRCDKYIRPIGYDIVDILTNPDPKILEQKPLVAFLAIATMHIAFVDLLAKLGIHPDLMFGHSLGENGCGYADGCFNVYETLMAAYSRGKVSEFLKPEKGLMAAVGLNYKNIPDLPSSIQIGCHNSEDNVTLSGPLEDMENYLETLKKRNIFVKTVNSNGVAYHSKLVERQAEFVRKFIEKAVPNPKKRSSKWISTSIPEKNWNSELAQWCSGEYHANNFKNTVLFSEACQKIPKNVIVIEIAPHGLFQGILKSALHSSCKIISVAKRGSKSPLNYFLRTLGELYSSGLHFNLDVIYPPPEYPVSRGTPSLAPLVSWNHEETWPINTHYTNSNLDYVQLCLLDKTLRHLLGHKVNDSVVVPLSFFITKVLKSLENKQSEILNKSYQTIFENVFVHTPLISTAEESNGFYTQIQSGTGSFEVIESQRVLLSGMVYMDDNNHLISPEPPTDYEINIENEWISDNEIYRVFYENNINITTPYCTIQKILIHDKGFLANIFWKNDLNIDLNSMMQLKMFADLQSHHDLPLLPSWFRSLVIDRQIMKNINHGSLVYITFDTRTNVIRGPGIEIEILKTSVFPTIEPMPINLNIQKVQFIEQPNPKIQNFTQFLSICMQLVKNTAHPTSSKLKTKLKINDGIFVESFKRLFEIQPFLKADVEEYSNFQITDLESNHVLLFVTEHLNEKLNKDIKKCTGKVFVLIKNLTVDDTFTTIVQYEHNGSIYRLITRLVKLPNKILEINTKNSSWTDNIEQGLKSLSSNVSPLVLIKIDSENSLQVIHKIENIKSAIGFKYVILYDDEQSFDLTKTFFREQLFKGLRQNILKNKKWGSYNILPCMDNFSTDLNANELHEYVNSDSELSIKYMESFRTNIMEDEVCTQYSGIDNKGKNVMGILKYKTINKRYEIDNILKWYVDSELILEESVKCPLAYSMAYYCMVIKARVKFGDSILIHNGCSPDSQAFIRVALGFNCKIYVTTYNNDQSDFIKSLFPKLSSGNILDLNNNKFEIQLRCLTKGEGCDIVINAIPTKFLWASLRCVKPFGSFIHIGAQDVNVHTEIGMYMFLKNISLYGVQGLLSIVNSSVETKNYLKQLVENGIKDKIVSRLYEEIPNTNTTPTNNIHHTEKIIKTNNSDHSFIKKEMAYIIIGSATNLWIKTVNWLLQQDVKKLIFIINGTNSVIRRSQRTINSLIQKYFDVSFIITSIERFNTIKEGEKLLQEFTSYSKIGALFCVEMSDAKLKNIDKACKNVLPDLKHFICLQSDASEVCESRNDAHSNCINVQCDKSVRKPETILRYMNKLVDSIIDSKPISVVFSDPLISEHENFDLISEYLPKTIDELLDLYIDLPEYPQFEQCTSKGLPNTGNNSLLPVFIIPGLGVSRIQPLINKIMHPVFYAKFPSYMNSVENAALGLLWPLKQIQSEGPFTIVGETWGGNIAVELAKIIEGFGETVNLLLLDGCPSDNKKRLKLVDNVDFEQLCRNAEEKKKINSPIDVLMNQLNALKDYIPNNTQLAANTIIARLSTSDILNSCINFEKNHCGKLTVHISKKSSYIEFINSLEAATIINENASFKW</sequence>
<dbReference type="GO" id="GO:0004312">
    <property type="term" value="F:fatty acid synthase activity"/>
    <property type="evidence" value="ECO:0007669"/>
    <property type="project" value="UniProtKB-EC"/>
</dbReference>
<dbReference type="Gene3D" id="3.40.50.1820">
    <property type="entry name" value="alpha/beta hydrolase"/>
    <property type="match status" value="1"/>
</dbReference>
<dbReference type="GO" id="GO:0016491">
    <property type="term" value="F:oxidoreductase activity"/>
    <property type="evidence" value="ECO:0007669"/>
    <property type="project" value="UniProtKB-KW"/>
</dbReference>
<dbReference type="Gene3D" id="3.30.70.3290">
    <property type="match status" value="1"/>
</dbReference>
<dbReference type="InterPro" id="IPR014043">
    <property type="entry name" value="Acyl_transferase_dom"/>
</dbReference>
<dbReference type="Pfam" id="PF02801">
    <property type="entry name" value="Ketoacyl-synt_C"/>
    <property type="match status" value="1"/>
</dbReference>
<dbReference type="InterPro" id="IPR016039">
    <property type="entry name" value="Thiolase-like"/>
</dbReference>
<dbReference type="Pfam" id="PF00109">
    <property type="entry name" value="ketoacyl-synt"/>
    <property type="match status" value="1"/>
</dbReference>
<dbReference type="SMART" id="SM00827">
    <property type="entry name" value="PKS_AT"/>
    <property type="match status" value="1"/>
</dbReference>
<dbReference type="InterPro" id="IPR036291">
    <property type="entry name" value="NAD(P)-bd_dom_sf"/>
</dbReference>
<dbReference type="UniPathway" id="UPA00094"/>
<dbReference type="InterPro" id="IPR020843">
    <property type="entry name" value="ER"/>
</dbReference>
<reference evidence="2" key="1">
    <citation type="submission" date="2017-10" db="EMBL/GenBank/DDBJ databases">
        <title>Transcriptome Assembly of Sugarcane Aphid Adults.</title>
        <authorList>
            <person name="Scully E.D."/>
            <person name="Palmer N.A."/>
            <person name="Geib S.M."/>
            <person name="Sarath G."/>
            <person name="Sattler S.E."/>
        </authorList>
    </citation>
    <scope>NUCLEOTIDE SEQUENCE</scope>
    <source>
        <tissue evidence="2">Whole body</tissue>
    </source>
</reference>
<accession>A0A2H8TXY2</accession>
<dbReference type="GO" id="GO:0006633">
    <property type="term" value="P:fatty acid biosynthetic process"/>
    <property type="evidence" value="ECO:0007669"/>
    <property type="project" value="UniProtKB-UniPathway"/>
</dbReference>
<dbReference type="PROSITE" id="PS52004">
    <property type="entry name" value="KS3_2"/>
    <property type="match status" value="1"/>
</dbReference>
<dbReference type="OrthoDB" id="329835at2759"/>
<evidence type="ECO:0000259" key="1">
    <source>
        <dbReference type="PROSITE" id="PS52004"/>
    </source>
</evidence>
<dbReference type="PANTHER" id="PTHR43775">
    <property type="entry name" value="FATTY ACID SYNTHASE"/>
    <property type="match status" value="1"/>
</dbReference>
<dbReference type="CDD" id="cd05195">
    <property type="entry name" value="enoyl_red"/>
    <property type="match status" value="1"/>
</dbReference>
<dbReference type="SUPFAM" id="SSF55048">
    <property type="entry name" value="Probable ACP-binding domain of malonyl-CoA ACP transacylase"/>
    <property type="match status" value="1"/>
</dbReference>
<dbReference type="InterPro" id="IPR020841">
    <property type="entry name" value="PKS_Beta-ketoAc_synthase_dom"/>
</dbReference>
<dbReference type="Pfam" id="PF16197">
    <property type="entry name" value="KAsynt_C_assoc"/>
    <property type="match status" value="1"/>
</dbReference>
<dbReference type="SUPFAM" id="SSF53901">
    <property type="entry name" value="Thiolase-like"/>
    <property type="match status" value="2"/>
</dbReference>
<dbReference type="InterPro" id="IPR016036">
    <property type="entry name" value="Malonyl_transacylase_ACP-bd"/>
</dbReference>
<dbReference type="InterPro" id="IPR014031">
    <property type="entry name" value="Ketoacyl_synth_C"/>
</dbReference>
<dbReference type="SMART" id="SM00825">
    <property type="entry name" value="PKS_KS"/>
    <property type="match status" value="1"/>
</dbReference>
<dbReference type="InterPro" id="IPR016035">
    <property type="entry name" value="Acyl_Trfase/lysoPLipase"/>
</dbReference>
<gene>
    <name evidence="2" type="primary">FASN_18</name>
</gene>
<dbReference type="InterPro" id="IPR014030">
    <property type="entry name" value="Ketoacyl_synth_N"/>
</dbReference>
<dbReference type="Gene3D" id="3.90.180.10">
    <property type="entry name" value="Medium-chain alcohol dehydrogenases, catalytic domain"/>
    <property type="match status" value="1"/>
</dbReference>
<proteinExistence type="predicted"/>
<dbReference type="CDD" id="cd00833">
    <property type="entry name" value="PKS"/>
    <property type="match status" value="1"/>
</dbReference>
<dbReference type="Gene3D" id="3.10.129.110">
    <property type="entry name" value="Polyketide synthase dehydratase"/>
    <property type="match status" value="1"/>
</dbReference>
<feature type="domain" description="Ketosynthase family 3 (KS3)" evidence="1">
    <location>
        <begin position="7"/>
        <end position="413"/>
    </location>
</feature>
<dbReference type="Gene3D" id="3.40.50.720">
    <property type="entry name" value="NAD(P)-binding Rossmann-like Domain"/>
    <property type="match status" value="1"/>
</dbReference>
<dbReference type="EMBL" id="GFXV01007319">
    <property type="protein sequence ID" value="MBW19124.1"/>
    <property type="molecule type" value="Transcribed_RNA"/>
</dbReference>
<dbReference type="GO" id="GO:0016787">
    <property type="term" value="F:hydrolase activity"/>
    <property type="evidence" value="ECO:0007669"/>
    <property type="project" value="UniProtKB-KW"/>
</dbReference>
<dbReference type="SUPFAM" id="SSF53474">
    <property type="entry name" value="alpha/beta-Hydrolases"/>
    <property type="match status" value="1"/>
</dbReference>
<dbReference type="Gene3D" id="3.40.366.10">
    <property type="entry name" value="Malonyl-Coenzyme A Acyl Carrier Protein, domain 2"/>
    <property type="match status" value="1"/>
</dbReference>
<organism evidence="2">
    <name type="scientific">Melanaphis sacchari</name>
    <dbReference type="NCBI Taxonomy" id="742174"/>
    <lineage>
        <taxon>Eukaryota</taxon>
        <taxon>Metazoa</taxon>
        <taxon>Ecdysozoa</taxon>
        <taxon>Arthropoda</taxon>
        <taxon>Hexapoda</taxon>
        <taxon>Insecta</taxon>
        <taxon>Pterygota</taxon>
        <taxon>Neoptera</taxon>
        <taxon>Paraneoptera</taxon>
        <taxon>Hemiptera</taxon>
        <taxon>Sternorrhyncha</taxon>
        <taxon>Aphidomorpha</taxon>
        <taxon>Aphidoidea</taxon>
        <taxon>Aphididae</taxon>
        <taxon>Aphidini</taxon>
        <taxon>Melanaphis</taxon>
    </lineage>
</organism>
<dbReference type="SMART" id="SM00829">
    <property type="entry name" value="PKS_ER"/>
    <property type="match status" value="1"/>
</dbReference>
<dbReference type="Gene3D" id="3.40.47.10">
    <property type="match status" value="1"/>
</dbReference>
<dbReference type="Pfam" id="PF00698">
    <property type="entry name" value="Acyl_transf_1"/>
    <property type="match status" value="1"/>
</dbReference>
<dbReference type="PANTHER" id="PTHR43775:SF23">
    <property type="entry name" value="FATTY ACID SYNTHASE 3"/>
    <property type="match status" value="1"/>
</dbReference>